<keyword evidence="3" id="KW-1185">Reference proteome</keyword>
<dbReference type="InterPro" id="IPR001173">
    <property type="entry name" value="Glyco_trans_2-like"/>
</dbReference>
<dbReference type="GO" id="GO:0016757">
    <property type="term" value="F:glycosyltransferase activity"/>
    <property type="evidence" value="ECO:0007669"/>
    <property type="project" value="UniProtKB-KW"/>
</dbReference>
<keyword evidence="2" id="KW-0808">Transferase</keyword>
<protein>
    <submittedName>
        <fullName evidence="2">Glycosyltransferase EpsH</fullName>
        <ecNumber evidence="2">2.4.-.-</ecNumber>
    </submittedName>
</protein>
<dbReference type="EC" id="2.4.-.-" evidence="2"/>
<name>A0A518I5R5_9PLAN</name>
<evidence type="ECO:0000313" key="2">
    <source>
        <dbReference type="EMBL" id="QDV48446.1"/>
    </source>
</evidence>
<dbReference type="AlphaFoldDB" id="A0A518I5R5"/>
<dbReference type="InterPro" id="IPR029044">
    <property type="entry name" value="Nucleotide-diphossugar_trans"/>
</dbReference>
<reference evidence="2 3" key="1">
    <citation type="submission" date="2019-03" db="EMBL/GenBank/DDBJ databases">
        <title>Deep-cultivation of Planctomycetes and their phenomic and genomic characterization uncovers novel biology.</title>
        <authorList>
            <person name="Wiegand S."/>
            <person name="Jogler M."/>
            <person name="Boedeker C."/>
            <person name="Pinto D."/>
            <person name="Vollmers J."/>
            <person name="Rivas-Marin E."/>
            <person name="Kohn T."/>
            <person name="Peeters S.H."/>
            <person name="Heuer A."/>
            <person name="Rast P."/>
            <person name="Oberbeckmann S."/>
            <person name="Bunk B."/>
            <person name="Jeske O."/>
            <person name="Meyerdierks A."/>
            <person name="Storesund J.E."/>
            <person name="Kallscheuer N."/>
            <person name="Luecker S."/>
            <person name="Lage O.M."/>
            <person name="Pohl T."/>
            <person name="Merkel B.J."/>
            <person name="Hornburger P."/>
            <person name="Mueller R.-W."/>
            <person name="Bruemmer F."/>
            <person name="Labrenz M."/>
            <person name="Spormann A.M."/>
            <person name="Op den Camp H."/>
            <person name="Overmann J."/>
            <person name="Amann R."/>
            <person name="Jetten M.S.M."/>
            <person name="Mascher T."/>
            <person name="Medema M.H."/>
            <person name="Devos D.P."/>
            <person name="Kaster A.-K."/>
            <person name="Ovreas L."/>
            <person name="Rohde M."/>
            <person name="Galperin M.Y."/>
            <person name="Jogler C."/>
        </authorList>
    </citation>
    <scope>NUCLEOTIDE SEQUENCE [LARGE SCALE GENOMIC DNA]</scope>
    <source>
        <strain evidence="2 3">Enr17</strain>
    </source>
</reference>
<dbReference type="Gene3D" id="3.90.550.10">
    <property type="entry name" value="Spore Coat Polysaccharide Biosynthesis Protein SpsA, Chain A"/>
    <property type="match status" value="1"/>
</dbReference>
<dbReference type="Proteomes" id="UP000318313">
    <property type="component" value="Chromosome"/>
</dbReference>
<dbReference type="KEGG" id="gfm:Enr17x_04580"/>
<dbReference type="PANTHER" id="PTHR43685:SF2">
    <property type="entry name" value="GLYCOSYLTRANSFERASE 2-LIKE DOMAIN-CONTAINING PROTEIN"/>
    <property type="match status" value="1"/>
</dbReference>
<dbReference type="SUPFAM" id="SSF53448">
    <property type="entry name" value="Nucleotide-diphospho-sugar transferases"/>
    <property type="match status" value="1"/>
</dbReference>
<evidence type="ECO:0000313" key="3">
    <source>
        <dbReference type="Proteomes" id="UP000318313"/>
    </source>
</evidence>
<dbReference type="Pfam" id="PF00535">
    <property type="entry name" value="Glycos_transf_2"/>
    <property type="match status" value="1"/>
</dbReference>
<organism evidence="2 3">
    <name type="scientific">Gimesia fumaroli</name>
    <dbReference type="NCBI Taxonomy" id="2527976"/>
    <lineage>
        <taxon>Bacteria</taxon>
        <taxon>Pseudomonadati</taxon>
        <taxon>Planctomycetota</taxon>
        <taxon>Planctomycetia</taxon>
        <taxon>Planctomycetales</taxon>
        <taxon>Planctomycetaceae</taxon>
        <taxon>Gimesia</taxon>
    </lineage>
</organism>
<dbReference type="InterPro" id="IPR050834">
    <property type="entry name" value="Glycosyltransf_2"/>
</dbReference>
<feature type="domain" description="Glycosyltransferase 2-like" evidence="1">
    <location>
        <begin position="16"/>
        <end position="137"/>
    </location>
</feature>
<dbReference type="EMBL" id="CP037452">
    <property type="protein sequence ID" value="QDV48446.1"/>
    <property type="molecule type" value="Genomic_DNA"/>
</dbReference>
<evidence type="ECO:0000259" key="1">
    <source>
        <dbReference type="Pfam" id="PF00535"/>
    </source>
</evidence>
<dbReference type="PANTHER" id="PTHR43685">
    <property type="entry name" value="GLYCOSYLTRANSFERASE"/>
    <property type="match status" value="1"/>
</dbReference>
<sequence length="199" mass="22396">MNDSSQTKVKNKSVAIIITSHNYACYLTTAVDNVLNQTHLPVEILIIDDSSADDTQRIADQYSGRGVRYLRVENQCAHLSRYDGLLATQLEFVLFLDADNTLPPDYIDATLREFTDPAVGVVYADLHKFGDREEMANFPEYTLGKLFREKFVDAGSLIRREALLTCDALKDCFDERLLSEDYWGAKRTPLMAGSSSTPQ</sequence>
<dbReference type="RefSeq" id="WP_198000924.1">
    <property type="nucleotide sequence ID" value="NZ_CP037452.1"/>
</dbReference>
<gene>
    <name evidence="2" type="primary">epsH</name>
    <name evidence="2" type="ORF">Enr17x_04580</name>
</gene>
<dbReference type="CDD" id="cd00761">
    <property type="entry name" value="Glyco_tranf_GTA_type"/>
    <property type="match status" value="1"/>
</dbReference>
<proteinExistence type="predicted"/>
<accession>A0A518I5R5</accession>
<keyword evidence="2" id="KW-0328">Glycosyltransferase</keyword>